<reference evidence="2" key="1">
    <citation type="submission" date="2021-02" db="EMBL/GenBank/DDBJ databases">
        <authorList>
            <person name="Nowell W R."/>
        </authorList>
    </citation>
    <scope>NUCLEOTIDE SEQUENCE</scope>
</reference>
<organism evidence="2 5">
    <name type="scientific">Rotaria socialis</name>
    <dbReference type="NCBI Taxonomy" id="392032"/>
    <lineage>
        <taxon>Eukaryota</taxon>
        <taxon>Metazoa</taxon>
        <taxon>Spiralia</taxon>
        <taxon>Gnathifera</taxon>
        <taxon>Rotifera</taxon>
        <taxon>Eurotatoria</taxon>
        <taxon>Bdelloidea</taxon>
        <taxon>Philodinida</taxon>
        <taxon>Philodinidae</taxon>
        <taxon>Rotaria</taxon>
    </lineage>
</organism>
<dbReference type="EMBL" id="CAJOBO010001341">
    <property type="protein sequence ID" value="CAF4367383.1"/>
    <property type="molecule type" value="Genomic_DNA"/>
</dbReference>
<dbReference type="EMBL" id="CAJOBS010001405">
    <property type="protein sequence ID" value="CAF4727182.1"/>
    <property type="molecule type" value="Genomic_DNA"/>
</dbReference>
<comment type="caution">
    <text evidence="2">The sequence shown here is derived from an EMBL/GenBank/DDBJ whole genome shotgun (WGS) entry which is preliminary data.</text>
</comment>
<accession>A0A818SM85</accession>
<evidence type="ECO:0000313" key="3">
    <source>
        <dbReference type="EMBL" id="CAF4367383.1"/>
    </source>
</evidence>
<evidence type="ECO:0000313" key="5">
    <source>
        <dbReference type="Proteomes" id="UP000663865"/>
    </source>
</evidence>
<evidence type="ECO:0000313" key="1">
    <source>
        <dbReference type="EMBL" id="CAF3305366.1"/>
    </source>
</evidence>
<dbReference type="Proteomes" id="UP000663833">
    <property type="component" value="Unassembled WGS sequence"/>
</dbReference>
<gene>
    <name evidence="3" type="ORF">HFQ381_LOCUS17819</name>
    <name evidence="2" type="ORF">KIK155_LOCUS24570</name>
    <name evidence="1" type="ORF">LUA448_LOCUS8466</name>
    <name evidence="4" type="ORF">TOA249_LOCUS18659</name>
</gene>
<name>A0A818SM85_9BILA</name>
<sequence length="177" mass="19842">MTSAISKRLCFSCAKNVGQFKCEGCGSTFCTTHTSDHRQTLNQQLDGVIMEHDSVQQIVMNNEIQYQPLLKSIHKWEQNSIDIVRKTAQEVREQVSRLLHINKSKSFVIDSFHVCPTETDKAKGGKAAPGSLNSRGSSWILADSMDPSRFWRILWILVDSGGFCGPYWILLDSTGSC</sequence>
<dbReference type="Proteomes" id="UP000663851">
    <property type="component" value="Unassembled WGS sequence"/>
</dbReference>
<protein>
    <submittedName>
        <fullName evidence="2">Uncharacterized protein</fullName>
    </submittedName>
</protein>
<dbReference type="Proteomes" id="UP000663838">
    <property type="component" value="Unassembled WGS sequence"/>
</dbReference>
<dbReference type="EMBL" id="CAJNYV010004374">
    <property type="protein sequence ID" value="CAF3669493.1"/>
    <property type="molecule type" value="Genomic_DNA"/>
</dbReference>
<dbReference type="AlphaFoldDB" id="A0A818SM85"/>
<evidence type="ECO:0000313" key="4">
    <source>
        <dbReference type="EMBL" id="CAF4727182.1"/>
    </source>
</evidence>
<evidence type="ECO:0000313" key="2">
    <source>
        <dbReference type="EMBL" id="CAF3669493.1"/>
    </source>
</evidence>
<proteinExistence type="predicted"/>
<dbReference type="EMBL" id="CAJNYD010000905">
    <property type="protein sequence ID" value="CAF3305366.1"/>
    <property type="molecule type" value="Genomic_DNA"/>
</dbReference>
<dbReference type="Proteomes" id="UP000663865">
    <property type="component" value="Unassembled WGS sequence"/>
</dbReference>